<keyword evidence="6 7" id="KW-0472">Membrane</keyword>
<feature type="transmembrane region" description="Helical" evidence="7">
    <location>
        <begin position="103"/>
        <end position="122"/>
    </location>
</feature>
<comment type="similarity">
    <text evidence="2">Belongs to the DoxX family.</text>
</comment>
<evidence type="ECO:0000256" key="6">
    <source>
        <dbReference type="ARBA" id="ARBA00023136"/>
    </source>
</evidence>
<evidence type="ECO:0000256" key="5">
    <source>
        <dbReference type="ARBA" id="ARBA00022989"/>
    </source>
</evidence>
<dbReference type="InterPro" id="IPR051907">
    <property type="entry name" value="DoxX-like_oxidoreductase"/>
</dbReference>
<proteinExistence type="inferred from homology"/>
<organism evidence="8 9">
    <name type="scientific">Aliikangiella coralliicola</name>
    <dbReference type="NCBI Taxonomy" id="2592383"/>
    <lineage>
        <taxon>Bacteria</taxon>
        <taxon>Pseudomonadati</taxon>
        <taxon>Pseudomonadota</taxon>
        <taxon>Gammaproteobacteria</taxon>
        <taxon>Oceanospirillales</taxon>
        <taxon>Pleioneaceae</taxon>
        <taxon>Aliikangiella</taxon>
    </lineage>
</organism>
<dbReference type="InterPro" id="IPR032808">
    <property type="entry name" value="DoxX"/>
</dbReference>
<sequence>MKHIENYAPLIGRILISTIFLMAGASKIPGYEATQGYMQAMGVPGSLLPVVIATEILGALAIILGYKTRIAAFLLAGFSIVSAIFFHANFADQTQSILFMKNIAITGGFLFLIAQGAGYVSIDNGMPVKE</sequence>
<keyword evidence="4 7" id="KW-0812">Transmembrane</keyword>
<dbReference type="RefSeq" id="WP_142891436.1">
    <property type="nucleotide sequence ID" value="NZ_ML660160.1"/>
</dbReference>
<comment type="caution">
    <text evidence="8">The sequence shown here is derived from an EMBL/GenBank/DDBJ whole genome shotgun (WGS) entry which is preliminary data.</text>
</comment>
<gene>
    <name evidence="8" type="ORF">FLL46_00370</name>
</gene>
<comment type="subcellular location">
    <subcellularLocation>
        <location evidence="1">Cell membrane</location>
        <topology evidence="1">Multi-pass membrane protein</topology>
    </subcellularLocation>
</comment>
<protein>
    <submittedName>
        <fullName evidence="8">DoxX family protein</fullName>
    </submittedName>
</protein>
<feature type="transmembrane region" description="Helical" evidence="7">
    <location>
        <begin position="70"/>
        <end position="91"/>
    </location>
</feature>
<evidence type="ECO:0000313" key="8">
    <source>
        <dbReference type="EMBL" id="TQV89372.1"/>
    </source>
</evidence>
<dbReference type="OrthoDB" id="9792760at2"/>
<evidence type="ECO:0000256" key="7">
    <source>
        <dbReference type="SAM" id="Phobius"/>
    </source>
</evidence>
<dbReference type="PANTHER" id="PTHR33452">
    <property type="entry name" value="OXIDOREDUCTASE CATD-RELATED"/>
    <property type="match status" value="1"/>
</dbReference>
<feature type="transmembrane region" description="Helical" evidence="7">
    <location>
        <begin position="46"/>
        <end position="64"/>
    </location>
</feature>
<evidence type="ECO:0000256" key="2">
    <source>
        <dbReference type="ARBA" id="ARBA00006679"/>
    </source>
</evidence>
<name>A0A545UIT5_9GAMM</name>
<dbReference type="GO" id="GO:0005886">
    <property type="term" value="C:plasma membrane"/>
    <property type="evidence" value="ECO:0007669"/>
    <property type="project" value="UniProtKB-SubCell"/>
</dbReference>
<keyword evidence="3" id="KW-1003">Cell membrane</keyword>
<accession>A0A545UIT5</accession>
<dbReference type="Proteomes" id="UP000315439">
    <property type="component" value="Unassembled WGS sequence"/>
</dbReference>
<dbReference type="AlphaFoldDB" id="A0A545UIT5"/>
<evidence type="ECO:0000256" key="1">
    <source>
        <dbReference type="ARBA" id="ARBA00004651"/>
    </source>
</evidence>
<reference evidence="8 9" key="1">
    <citation type="submission" date="2019-07" db="EMBL/GenBank/DDBJ databases">
        <title>Draft genome for Aliikangiella sp. M105.</title>
        <authorList>
            <person name="Wang G."/>
        </authorList>
    </citation>
    <scope>NUCLEOTIDE SEQUENCE [LARGE SCALE GENOMIC DNA]</scope>
    <source>
        <strain evidence="8 9">M105</strain>
    </source>
</reference>
<feature type="transmembrane region" description="Helical" evidence="7">
    <location>
        <begin position="6"/>
        <end position="25"/>
    </location>
</feature>
<dbReference type="Pfam" id="PF07681">
    <property type="entry name" value="DoxX"/>
    <property type="match status" value="1"/>
</dbReference>
<dbReference type="EMBL" id="VIKS01000001">
    <property type="protein sequence ID" value="TQV89372.1"/>
    <property type="molecule type" value="Genomic_DNA"/>
</dbReference>
<evidence type="ECO:0000313" key="9">
    <source>
        <dbReference type="Proteomes" id="UP000315439"/>
    </source>
</evidence>
<keyword evidence="5 7" id="KW-1133">Transmembrane helix</keyword>
<evidence type="ECO:0000256" key="3">
    <source>
        <dbReference type="ARBA" id="ARBA00022475"/>
    </source>
</evidence>
<dbReference type="PANTHER" id="PTHR33452:SF1">
    <property type="entry name" value="INNER MEMBRANE PROTEIN YPHA-RELATED"/>
    <property type="match status" value="1"/>
</dbReference>
<evidence type="ECO:0000256" key="4">
    <source>
        <dbReference type="ARBA" id="ARBA00022692"/>
    </source>
</evidence>
<keyword evidence="9" id="KW-1185">Reference proteome</keyword>